<organism evidence="2 3">
    <name type="scientific">Corynebacterium auriscanis</name>
    <dbReference type="NCBI Taxonomy" id="99807"/>
    <lineage>
        <taxon>Bacteria</taxon>
        <taxon>Bacillati</taxon>
        <taxon>Actinomycetota</taxon>
        <taxon>Actinomycetes</taxon>
        <taxon>Mycobacteriales</taxon>
        <taxon>Corynebacteriaceae</taxon>
        <taxon>Corynebacterium</taxon>
    </lineage>
</organism>
<dbReference type="EMBL" id="JRVJ01000008">
    <property type="protein sequence ID" value="KGM18678.1"/>
    <property type="molecule type" value="Genomic_DNA"/>
</dbReference>
<evidence type="ECO:0000256" key="1">
    <source>
        <dbReference type="SAM" id="Phobius"/>
    </source>
</evidence>
<keyword evidence="1" id="KW-0812">Transmembrane</keyword>
<sequence>MLVPVAIVCRVTVTVVDVIHVIAVRNCNVTTVGAMLVVVIVVGVVLSRLALVPVAIVVAVQVTVVDVVNVVAVRHRYVAAVWAVLVVVAFVSFAGHCCLLFRRGAV</sequence>
<gene>
    <name evidence="2" type="ORF">MA47_05810</name>
</gene>
<evidence type="ECO:0000313" key="2">
    <source>
        <dbReference type="EMBL" id="KGM18678.1"/>
    </source>
</evidence>
<name>A0A0A2DHM0_9CORY</name>
<feature type="transmembrane region" description="Helical" evidence="1">
    <location>
        <begin position="34"/>
        <end position="60"/>
    </location>
</feature>
<keyword evidence="3" id="KW-1185">Reference proteome</keyword>
<accession>A0A0A2DHM0</accession>
<reference evidence="2 3" key="1">
    <citation type="submission" date="2014-10" db="EMBL/GenBank/DDBJ databases">
        <title>Whole Genome sequence of Corynebacterium auriscanis strain CIP 106629.</title>
        <authorList>
            <person name="Hassan S.S."/>
            <person name="Jamal S.B."/>
            <person name="Tiwari S."/>
            <person name="Oliveira L.D.C."/>
            <person name="Souza F."/>
            <person name="Mariano D.C."/>
            <person name="Almeida S."/>
            <person name="Dorella F."/>
            <person name="Pereira F."/>
            <person name="Carvalho A."/>
            <person name="Leal C.A."/>
            <person name="Soares S.D.C."/>
            <person name="Figueiredo H.C."/>
            <person name="Silva A."/>
            <person name="Azevedo V.A."/>
        </authorList>
    </citation>
    <scope>NUCLEOTIDE SEQUENCE [LARGE SCALE GENOMIC DNA]</scope>
    <source>
        <strain evidence="2 3">CIP 106629</strain>
    </source>
</reference>
<comment type="caution">
    <text evidence="2">The sequence shown here is derived from an EMBL/GenBank/DDBJ whole genome shotgun (WGS) entry which is preliminary data.</text>
</comment>
<proteinExistence type="predicted"/>
<dbReference type="AlphaFoldDB" id="A0A0A2DHM0"/>
<protein>
    <submittedName>
        <fullName evidence="2">Uncharacterized protein</fullName>
    </submittedName>
</protein>
<keyword evidence="1" id="KW-1133">Transmembrane helix</keyword>
<evidence type="ECO:0000313" key="3">
    <source>
        <dbReference type="Proteomes" id="UP000030145"/>
    </source>
</evidence>
<dbReference type="Proteomes" id="UP000030145">
    <property type="component" value="Unassembled WGS sequence"/>
</dbReference>
<feature type="transmembrane region" description="Helical" evidence="1">
    <location>
        <begin position="80"/>
        <end position="101"/>
    </location>
</feature>
<keyword evidence="1" id="KW-0472">Membrane</keyword>